<evidence type="ECO:0000256" key="3">
    <source>
        <dbReference type="ARBA" id="ARBA00022801"/>
    </source>
</evidence>
<evidence type="ECO:0000313" key="10">
    <source>
        <dbReference type="EMBL" id="MCB6184627.1"/>
    </source>
</evidence>
<keyword evidence="5 6" id="KW-0482">Metalloprotease</keyword>
<keyword evidence="2" id="KW-0479">Metal-binding</keyword>
<keyword evidence="3 6" id="KW-0378">Hydrolase</keyword>
<evidence type="ECO:0000256" key="6">
    <source>
        <dbReference type="RuleBase" id="RU003983"/>
    </source>
</evidence>
<keyword evidence="11" id="KW-1185">Reference proteome</keyword>
<dbReference type="Gene3D" id="3.30.2010.10">
    <property type="entry name" value="Metalloproteases ('zincins'), catalytic domain"/>
    <property type="match status" value="1"/>
</dbReference>
<feature type="transmembrane region" description="Helical" evidence="7">
    <location>
        <begin position="144"/>
        <end position="170"/>
    </location>
</feature>
<evidence type="ECO:0000256" key="1">
    <source>
        <dbReference type="ARBA" id="ARBA00022670"/>
    </source>
</evidence>
<feature type="transmembrane region" description="Helical" evidence="7">
    <location>
        <begin position="332"/>
        <end position="349"/>
    </location>
</feature>
<dbReference type="InterPro" id="IPR032456">
    <property type="entry name" value="Peptidase_M48_N"/>
</dbReference>
<reference evidence="10" key="1">
    <citation type="submission" date="2021-10" db="EMBL/GenBank/DDBJ databases">
        <title>The complete genome sequence of Leeia sp. TBRC 13508.</title>
        <authorList>
            <person name="Charoenyingcharoen P."/>
            <person name="Yukphan P."/>
        </authorList>
    </citation>
    <scope>NUCLEOTIDE SEQUENCE</scope>
    <source>
        <strain evidence="10">TBRC 13508</strain>
    </source>
</reference>
<evidence type="ECO:0000256" key="2">
    <source>
        <dbReference type="ARBA" id="ARBA00022723"/>
    </source>
</evidence>
<dbReference type="SUPFAM" id="SSF103473">
    <property type="entry name" value="MFS general substrate transporter"/>
    <property type="match status" value="1"/>
</dbReference>
<feature type="transmembrane region" description="Helical" evidence="7">
    <location>
        <begin position="294"/>
        <end position="312"/>
    </location>
</feature>
<comment type="similarity">
    <text evidence="6">Belongs to the peptidase M48 family.</text>
</comment>
<keyword evidence="7" id="KW-0812">Transmembrane</keyword>
<dbReference type="PANTHER" id="PTHR10120">
    <property type="entry name" value="CAAX PRENYL PROTEASE 1"/>
    <property type="match status" value="1"/>
</dbReference>
<dbReference type="RefSeq" id="WP_227181436.1">
    <property type="nucleotide sequence ID" value="NZ_JAJBZT010000008.1"/>
</dbReference>
<accession>A0ABS8D8S9</accession>
<feature type="transmembrane region" description="Helical" evidence="7">
    <location>
        <begin position="69"/>
        <end position="90"/>
    </location>
</feature>
<evidence type="ECO:0000313" key="11">
    <source>
        <dbReference type="Proteomes" id="UP001165395"/>
    </source>
</evidence>
<sequence>MSGFTTFSYIFIALVIFTALLQLWLSHRQLWHVATHRAEVPSAFATDISLADHQKAADYTITKLQFSRLTLLVDVVWTLALTIGGVLSGVYQLTGKWFSSPIWHPVAAMVVVMLIQGVIGLPASLWKTFRIEAAFGFNRLTVKLFFLDLIKGAVVGTLIGVPFLAAALWLLKSMGAYWWVYVWAMWLSFNLLMLAVYPTFIAPLFNKFTPLEDEALKARIEGLLKRCGFASSGVFVMDGSKRSSHGNAYFTGFGSNKRIVFFDTLIERLTPEEIEAVLAHELGHFKHKHIVKRMVWMFGSALVALGIAGWAVEQPWLYTGLGVSQQDTALGLFLFFIVAPLVTLPLGPLSSYYSRKHEFEADAFAASQSDAKDLISGLVKLYRDNASTLTPDPLHSAFYDSHPPASLRIAALEANQKKA</sequence>
<evidence type="ECO:0000259" key="9">
    <source>
        <dbReference type="Pfam" id="PF16491"/>
    </source>
</evidence>
<keyword evidence="7" id="KW-0472">Membrane</keyword>
<dbReference type="EMBL" id="JAJBZT010000008">
    <property type="protein sequence ID" value="MCB6184627.1"/>
    <property type="molecule type" value="Genomic_DNA"/>
</dbReference>
<dbReference type="CDD" id="cd07343">
    <property type="entry name" value="M48A_Zmpste24p_like"/>
    <property type="match status" value="1"/>
</dbReference>
<dbReference type="InterPro" id="IPR036259">
    <property type="entry name" value="MFS_trans_sf"/>
</dbReference>
<feature type="domain" description="CAAX prenyl protease 1 N-terminal" evidence="9">
    <location>
        <begin position="30"/>
        <end position="207"/>
    </location>
</feature>
<gene>
    <name evidence="10" type="ORF">LIN78_13855</name>
</gene>
<proteinExistence type="inferred from homology"/>
<feature type="domain" description="Peptidase M48" evidence="8">
    <location>
        <begin position="210"/>
        <end position="414"/>
    </location>
</feature>
<comment type="caution">
    <text evidence="10">The sequence shown here is derived from an EMBL/GenBank/DDBJ whole genome shotgun (WGS) entry which is preliminary data.</text>
</comment>
<evidence type="ECO:0000256" key="5">
    <source>
        <dbReference type="ARBA" id="ARBA00023049"/>
    </source>
</evidence>
<feature type="transmembrane region" description="Helical" evidence="7">
    <location>
        <begin position="6"/>
        <end position="25"/>
    </location>
</feature>
<keyword evidence="7" id="KW-1133">Transmembrane helix</keyword>
<keyword evidence="1 6" id="KW-0645">Protease</keyword>
<feature type="transmembrane region" description="Helical" evidence="7">
    <location>
        <begin position="102"/>
        <end position="123"/>
    </location>
</feature>
<keyword evidence="4 6" id="KW-0862">Zinc</keyword>
<dbReference type="InterPro" id="IPR001915">
    <property type="entry name" value="Peptidase_M48"/>
</dbReference>
<protein>
    <submittedName>
        <fullName evidence="10">M48 family metallopeptidase</fullName>
    </submittedName>
</protein>
<evidence type="ECO:0000259" key="8">
    <source>
        <dbReference type="Pfam" id="PF01435"/>
    </source>
</evidence>
<dbReference type="InterPro" id="IPR027057">
    <property type="entry name" value="CAXX_Prtase_1"/>
</dbReference>
<evidence type="ECO:0000256" key="7">
    <source>
        <dbReference type="SAM" id="Phobius"/>
    </source>
</evidence>
<evidence type="ECO:0000256" key="4">
    <source>
        <dbReference type="ARBA" id="ARBA00022833"/>
    </source>
</evidence>
<dbReference type="Proteomes" id="UP001165395">
    <property type="component" value="Unassembled WGS sequence"/>
</dbReference>
<name>A0ABS8D8S9_9NEIS</name>
<dbReference type="Pfam" id="PF01435">
    <property type="entry name" value="Peptidase_M48"/>
    <property type="match status" value="1"/>
</dbReference>
<comment type="cofactor">
    <cofactor evidence="6">
        <name>Zn(2+)</name>
        <dbReference type="ChEBI" id="CHEBI:29105"/>
    </cofactor>
    <text evidence="6">Binds 1 zinc ion per subunit.</text>
</comment>
<organism evidence="10 11">
    <name type="scientific">Leeia speluncae</name>
    <dbReference type="NCBI Taxonomy" id="2884804"/>
    <lineage>
        <taxon>Bacteria</taxon>
        <taxon>Pseudomonadati</taxon>
        <taxon>Pseudomonadota</taxon>
        <taxon>Betaproteobacteria</taxon>
        <taxon>Neisseriales</taxon>
        <taxon>Leeiaceae</taxon>
        <taxon>Leeia</taxon>
    </lineage>
</organism>
<feature type="transmembrane region" description="Helical" evidence="7">
    <location>
        <begin position="176"/>
        <end position="197"/>
    </location>
</feature>
<dbReference type="Pfam" id="PF16491">
    <property type="entry name" value="Peptidase_M48_N"/>
    <property type="match status" value="1"/>
</dbReference>